<dbReference type="EMBL" id="JH598068">
    <property type="status" value="NOT_ANNOTATED_CDS"/>
    <property type="molecule type" value="Genomic_DNA"/>
</dbReference>
<evidence type="ECO:0000313" key="1">
    <source>
        <dbReference type="EnsemblProtists" id="HpaP812164"/>
    </source>
</evidence>
<dbReference type="AlphaFoldDB" id="M4BZY9"/>
<evidence type="ECO:0000313" key="2">
    <source>
        <dbReference type="Proteomes" id="UP000011713"/>
    </source>
</evidence>
<proteinExistence type="predicted"/>
<dbReference type="EnsemblProtists" id="HpaT812164">
    <property type="protein sequence ID" value="HpaP812164"/>
    <property type="gene ID" value="HpaG812164"/>
</dbReference>
<reference evidence="1" key="2">
    <citation type="submission" date="2015-06" db="UniProtKB">
        <authorList>
            <consortium name="EnsemblProtists"/>
        </authorList>
    </citation>
    <scope>IDENTIFICATION</scope>
    <source>
        <strain evidence="1">Emoy2</strain>
    </source>
</reference>
<name>M4BZY9_HYAAE</name>
<reference evidence="2" key="1">
    <citation type="journal article" date="2010" name="Science">
        <title>Signatures of adaptation to obligate biotrophy in the Hyaloperonospora arabidopsidis genome.</title>
        <authorList>
            <person name="Baxter L."/>
            <person name="Tripathy S."/>
            <person name="Ishaque N."/>
            <person name="Boot N."/>
            <person name="Cabral A."/>
            <person name="Kemen E."/>
            <person name="Thines M."/>
            <person name="Ah-Fong A."/>
            <person name="Anderson R."/>
            <person name="Badejoko W."/>
            <person name="Bittner-Eddy P."/>
            <person name="Boore J.L."/>
            <person name="Chibucos M.C."/>
            <person name="Coates M."/>
            <person name="Dehal P."/>
            <person name="Delehaunty K."/>
            <person name="Dong S."/>
            <person name="Downton P."/>
            <person name="Dumas B."/>
            <person name="Fabro G."/>
            <person name="Fronick C."/>
            <person name="Fuerstenberg S.I."/>
            <person name="Fulton L."/>
            <person name="Gaulin E."/>
            <person name="Govers F."/>
            <person name="Hughes L."/>
            <person name="Humphray S."/>
            <person name="Jiang R.H."/>
            <person name="Judelson H."/>
            <person name="Kamoun S."/>
            <person name="Kyung K."/>
            <person name="Meijer H."/>
            <person name="Minx P."/>
            <person name="Morris P."/>
            <person name="Nelson J."/>
            <person name="Phuntumart V."/>
            <person name="Qutob D."/>
            <person name="Rehmany A."/>
            <person name="Rougon-Cardoso A."/>
            <person name="Ryden P."/>
            <person name="Torto-Alalibo T."/>
            <person name="Studholme D."/>
            <person name="Wang Y."/>
            <person name="Win J."/>
            <person name="Wood J."/>
            <person name="Clifton S.W."/>
            <person name="Rogers J."/>
            <person name="Van den Ackerveken G."/>
            <person name="Jones J.D."/>
            <person name="McDowell J.M."/>
            <person name="Beynon J."/>
            <person name="Tyler B.M."/>
        </authorList>
    </citation>
    <scope>NUCLEOTIDE SEQUENCE [LARGE SCALE GENOMIC DNA]</scope>
    <source>
        <strain evidence="2">Emoy2</strain>
    </source>
</reference>
<organism evidence="1 2">
    <name type="scientific">Hyaloperonospora arabidopsidis (strain Emoy2)</name>
    <name type="common">Downy mildew agent</name>
    <name type="synonym">Peronospora arabidopsidis</name>
    <dbReference type="NCBI Taxonomy" id="559515"/>
    <lineage>
        <taxon>Eukaryota</taxon>
        <taxon>Sar</taxon>
        <taxon>Stramenopiles</taxon>
        <taxon>Oomycota</taxon>
        <taxon>Peronosporomycetes</taxon>
        <taxon>Peronosporales</taxon>
        <taxon>Peronosporaceae</taxon>
        <taxon>Hyaloperonospora</taxon>
    </lineage>
</organism>
<dbReference type="HOGENOM" id="CLU_2983163_0_0_1"/>
<dbReference type="VEuPathDB" id="FungiDB:HpaG812164"/>
<dbReference type="InParanoid" id="M4BZY9"/>
<keyword evidence="2" id="KW-1185">Reference proteome</keyword>
<protein>
    <submittedName>
        <fullName evidence="1">Uncharacterized protein</fullName>
    </submittedName>
</protein>
<accession>M4BZY9</accession>
<sequence length="58" mass="6542">MHQDVATRWNSTALMLKRVVNFRYSITATFMSPACMSTPSAHIWGRSCVCRSGCTKIM</sequence>
<dbReference type="Proteomes" id="UP000011713">
    <property type="component" value="Unassembled WGS sequence"/>
</dbReference>